<evidence type="ECO:0000256" key="13">
    <source>
        <dbReference type="ARBA" id="ARBA00023065"/>
    </source>
</evidence>
<feature type="transmembrane region" description="Helical" evidence="16">
    <location>
        <begin position="650"/>
        <end position="672"/>
    </location>
</feature>
<dbReference type="InterPro" id="IPR006534">
    <property type="entry name" value="P-type_ATPase_IIIA"/>
</dbReference>
<dbReference type="Pfam" id="PF00122">
    <property type="entry name" value="E1-E2_ATPase"/>
    <property type="match status" value="1"/>
</dbReference>
<reference evidence="19" key="1">
    <citation type="submission" date="2025-08" db="UniProtKB">
        <authorList>
            <consortium name="RefSeq"/>
        </authorList>
    </citation>
    <scope>IDENTIFICATION</scope>
    <source>
        <tissue evidence="19">Fruit stalk</tissue>
    </source>
</reference>
<dbReference type="InterPro" id="IPR008250">
    <property type="entry name" value="ATPase_P-typ_transduc_dom_A_sf"/>
</dbReference>
<dbReference type="GO" id="GO:0005524">
    <property type="term" value="F:ATP binding"/>
    <property type="evidence" value="ECO:0007669"/>
    <property type="project" value="UniProtKB-UniRule"/>
</dbReference>
<dbReference type="FunFam" id="3.40.50.1000:FF:000211">
    <property type="entry name" value="Plasma membrane ATPase"/>
    <property type="match status" value="1"/>
</dbReference>
<dbReference type="PRINTS" id="PR00120">
    <property type="entry name" value="HATPASE"/>
</dbReference>
<dbReference type="AlphaFoldDB" id="A0A6P5ZSC4"/>
<keyword evidence="10 16" id="KW-0460">Magnesium</keyword>
<evidence type="ECO:0000256" key="16">
    <source>
        <dbReference type="RuleBase" id="RU362083"/>
    </source>
</evidence>
<proteinExistence type="inferred from homology"/>
<feature type="transmembrane region" description="Helical" evidence="16">
    <location>
        <begin position="715"/>
        <end position="736"/>
    </location>
</feature>
<feature type="transmembrane region" description="Helical" evidence="16">
    <location>
        <begin position="822"/>
        <end position="839"/>
    </location>
</feature>
<keyword evidence="11 16" id="KW-1278">Translocase</keyword>
<dbReference type="Gene3D" id="2.70.150.10">
    <property type="entry name" value="Calcium-transporting ATPase, cytoplasmic transduction domain A"/>
    <property type="match status" value="1"/>
</dbReference>
<accession>A0A6P5ZSC4</accession>
<dbReference type="OrthoDB" id="116380at2759"/>
<dbReference type="SMART" id="SM00831">
    <property type="entry name" value="Cation_ATPase_N"/>
    <property type="match status" value="1"/>
</dbReference>
<evidence type="ECO:0000256" key="2">
    <source>
        <dbReference type="ARBA" id="ARBA00008804"/>
    </source>
</evidence>
<feature type="transmembrane region" description="Helical" evidence="16">
    <location>
        <begin position="66"/>
        <end position="89"/>
    </location>
</feature>
<dbReference type="FunFam" id="3.40.1110.10:FF:000004">
    <property type="entry name" value="Plasma membrane ATPase"/>
    <property type="match status" value="1"/>
</dbReference>
<evidence type="ECO:0000256" key="1">
    <source>
        <dbReference type="ARBA" id="ARBA00004141"/>
    </source>
</evidence>
<feature type="domain" description="Cation-transporting P-type ATPase N-terminal" evidence="17">
    <location>
        <begin position="18"/>
        <end position="90"/>
    </location>
</feature>
<keyword evidence="8 16" id="KW-0375">Hydrogen ion transport</keyword>
<keyword evidence="18" id="KW-1185">Reference proteome</keyword>
<dbReference type="SUPFAM" id="SSF81665">
    <property type="entry name" value="Calcium ATPase, transmembrane domain M"/>
    <property type="match status" value="1"/>
</dbReference>
<dbReference type="FunFam" id="1.20.1110.10:FF:000045">
    <property type="entry name" value="ATPase 4 plasma membrane-type"/>
    <property type="match status" value="1"/>
</dbReference>
<evidence type="ECO:0000256" key="8">
    <source>
        <dbReference type="ARBA" id="ARBA00022781"/>
    </source>
</evidence>
<dbReference type="CDD" id="cd02076">
    <property type="entry name" value="P-type_ATPase_H"/>
    <property type="match status" value="1"/>
</dbReference>
<evidence type="ECO:0000256" key="11">
    <source>
        <dbReference type="ARBA" id="ARBA00022967"/>
    </source>
</evidence>
<dbReference type="PANTHER" id="PTHR42861">
    <property type="entry name" value="CALCIUM-TRANSPORTING ATPASE"/>
    <property type="match status" value="1"/>
</dbReference>
<dbReference type="InterPro" id="IPR004014">
    <property type="entry name" value="ATPase_P-typ_cation-transptr_N"/>
</dbReference>
<dbReference type="SUPFAM" id="SSF81653">
    <property type="entry name" value="Calcium ATPase, transduction domain A"/>
    <property type="match status" value="1"/>
</dbReference>
<dbReference type="Gene3D" id="3.40.1110.10">
    <property type="entry name" value="Calcium-transporting ATPase, cytoplasmic domain N"/>
    <property type="match status" value="1"/>
</dbReference>
<dbReference type="SFLD" id="SFLDS00003">
    <property type="entry name" value="Haloacid_Dehalogenase"/>
    <property type="match status" value="1"/>
</dbReference>
<dbReference type="GO" id="GO:0005886">
    <property type="term" value="C:plasma membrane"/>
    <property type="evidence" value="ECO:0007669"/>
    <property type="project" value="UniProtKB-SubCell"/>
</dbReference>
<feature type="transmembrane region" description="Helical" evidence="16">
    <location>
        <begin position="282"/>
        <end position="304"/>
    </location>
</feature>
<dbReference type="Proteomes" id="UP000515121">
    <property type="component" value="Unplaced"/>
</dbReference>
<keyword evidence="6" id="KW-0479">Metal-binding</keyword>
<comment type="similarity">
    <text evidence="2 16">Belongs to the cation transport ATPase (P-type) (TC 3.A.3) family. Type IIIA subfamily.</text>
</comment>
<dbReference type="SFLD" id="SFLDG00002">
    <property type="entry name" value="C1.7:_P-type_atpase_like"/>
    <property type="match status" value="1"/>
</dbReference>
<dbReference type="InterPro" id="IPR001757">
    <property type="entry name" value="P_typ_ATPase"/>
</dbReference>
<dbReference type="SFLD" id="SFLDF00027">
    <property type="entry name" value="p-type_atpase"/>
    <property type="match status" value="1"/>
</dbReference>
<evidence type="ECO:0000256" key="6">
    <source>
        <dbReference type="ARBA" id="ARBA00022723"/>
    </source>
</evidence>
<keyword evidence="14 16" id="KW-0472">Membrane</keyword>
<dbReference type="InterPro" id="IPR023298">
    <property type="entry name" value="ATPase_P-typ_TM_dom_sf"/>
</dbReference>
<dbReference type="InterPro" id="IPR036412">
    <property type="entry name" value="HAD-like_sf"/>
</dbReference>
<evidence type="ECO:0000256" key="12">
    <source>
        <dbReference type="ARBA" id="ARBA00022989"/>
    </source>
</evidence>
<evidence type="ECO:0000256" key="5">
    <source>
        <dbReference type="ARBA" id="ARBA00022692"/>
    </source>
</evidence>
<evidence type="ECO:0000256" key="10">
    <source>
        <dbReference type="ARBA" id="ARBA00022842"/>
    </source>
</evidence>
<dbReference type="RefSeq" id="XP_022755437.1">
    <property type="nucleotide sequence ID" value="XM_022899702.1"/>
</dbReference>
<dbReference type="GO" id="GO:0046872">
    <property type="term" value="F:metal ion binding"/>
    <property type="evidence" value="ECO:0007669"/>
    <property type="project" value="UniProtKB-KW"/>
</dbReference>
<keyword evidence="13 16" id="KW-0406">Ion transport</keyword>
<evidence type="ECO:0000256" key="3">
    <source>
        <dbReference type="ARBA" id="ARBA00022448"/>
    </source>
</evidence>
<keyword evidence="5 16" id="KW-0812">Transmembrane</keyword>
<dbReference type="InterPro" id="IPR059000">
    <property type="entry name" value="ATPase_P-type_domA"/>
</dbReference>
<dbReference type="Gene3D" id="6.10.140.890">
    <property type="match status" value="1"/>
</dbReference>
<dbReference type="Gene3D" id="1.20.1110.10">
    <property type="entry name" value="Calcium-transporting ATPase, transmembrane domain"/>
    <property type="match status" value="1"/>
</dbReference>
<feature type="transmembrane region" description="Helical" evidence="16">
    <location>
        <begin position="678"/>
        <end position="695"/>
    </location>
</feature>
<feature type="transmembrane region" description="Helical" evidence="16">
    <location>
        <begin position="101"/>
        <end position="117"/>
    </location>
</feature>
<keyword evidence="3 16" id="KW-0813">Transport</keyword>
<keyword evidence="12 16" id="KW-1133">Transmembrane helix</keyword>
<evidence type="ECO:0000256" key="14">
    <source>
        <dbReference type="ARBA" id="ARBA00023136"/>
    </source>
</evidence>
<dbReference type="KEGG" id="dzi:111303441"/>
<evidence type="ECO:0000256" key="9">
    <source>
        <dbReference type="ARBA" id="ARBA00022840"/>
    </source>
</evidence>
<dbReference type="Pfam" id="PF00690">
    <property type="entry name" value="Cation_ATPase_N"/>
    <property type="match status" value="1"/>
</dbReference>
<evidence type="ECO:0000259" key="17">
    <source>
        <dbReference type="SMART" id="SM00831"/>
    </source>
</evidence>
<comment type="subcellular location">
    <subcellularLocation>
        <location evidence="16">Cell membrane</location>
        <topology evidence="16">Multi-pass membrane protein</topology>
    </subcellularLocation>
    <subcellularLocation>
        <location evidence="1">Membrane</location>
        <topology evidence="1">Multi-pass membrane protein</topology>
    </subcellularLocation>
</comment>
<gene>
    <name evidence="19" type="primary">LOC111303441</name>
</gene>
<dbReference type="GO" id="GO:0008553">
    <property type="term" value="F:P-type proton-exporting transporter activity"/>
    <property type="evidence" value="ECO:0007669"/>
    <property type="project" value="UniProtKB-UniRule"/>
</dbReference>
<keyword evidence="9 16" id="KW-0067">ATP-binding</keyword>
<sequence>MAGNKAISLEEIKNETVDLEKIPIEEVFEQLKCTEEGLTSEEGANRIQIFGPNKLEEKKESKILKFLGFMWNPLSWVMESAAIMAIALANGGGKPPDWQDFVGIVCLLVINSTISFIEENNAGNAAAALMAGLAPKTKVLRDGKWSEQEAAILVPGDIISIKLGDIIPADARLLEGDPLKIDQSALTGESLPVTKNPGDEIFSGSTCKQGEIEAVVIATGVHTFFGKAAHLVDSTNQVGHFQKVLTAIGNFCICSIATGMLVEIIVMYPIQHRKYRDGIDNLLVLLIGGIPIAMPTVLSVTMAIGSHRLSQQGAITKRMTAIEEMAGMDVLCSDKTGTLTLNKLSVDKNLIEVFVKDADKEHVLLLAARASRTENQDAIDAAIVGTLADPKEARAGIREVHFFPFNPVDKRTALTYIDSDGNWHRASKGAPEQILNLCNAKEELRKKVHSIIDKFAERGLRSLAVARQQVPEKTKESAGTPWQFVGLLSLFDPPRHDSAETIRRALHLGVNVKMITGDQLAIAKETGRRLGMGTNMYPSASLLGQHKDASIAALPVEELIEKADGFAGVFPEHKYEIVRKLQEKKHICGMTGDGVNDAPALKKADIGIAVADCTDAARSASDIVLTEPGLSVIISAVLTSRAIFQRMKNYTIYAVSITIRIVLGFMLIALIWKFDFSPFMVLIIAILNDGTIMTISKDRVKPSPLPDSWRLKEIFATGIVLGSYLALMTVIFFWAMHDTHFFSDKFGVKSLRHRDNEMMAALYLQVSIVSQSLIFVTRSRSWSYVERPGLLLMTAFVIAQLVATMLAVYANWGFAKIKGIGWGWAGVIWLYNIIFYIPLDPMKFAIRYILSGKAWLNLLENKTAFTTKKDYGKEEREAQWALAQRTLHGLQPPETTNLFNDKNSYRELSEIAEQAKRRAEVARLRELHTLKGHVESVVKLKGLDIDTIQQHYTV</sequence>
<evidence type="ECO:0000256" key="4">
    <source>
        <dbReference type="ARBA" id="ARBA00022553"/>
    </source>
</evidence>
<evidence type="ECO:0000256" key="15">
    <source>
        <dbReference type="ARBA" id="ARBA00048122"/>
    </source>
</evidence>
<dbReference type="EC" id="7.1.2.1" evidence="16"/>
<protein>
    <recommendedName>
        <fullName evidence="16">Plasma membrane ATPase</fullName>
        <ecNumber evidence="16">7.1.2.1</ecNumber>
    </recommendedName>
</protein>
<keyword evidence="4" id="KW-0597">Phosphoprotein</keyword>
<organism evidence="18 19">
    <name type="scientific">Durio zibethinus</name>
    <name type="common">Durian</name>
    <dbReference type="NCBI Taxonomy" id="66656"/>
    <lineage>
        <taxon>Eukaryota</taxon>
        <taxon>Viridiplantae</taxon>
        <taxon>Streptophyta</taxon>
        <taxon>Embryophyta</taxon>
        <taxon>Tracheophyta</taxon>
        <taxon>Spermatophyta</taxon>
        <taxon>Magnoliopsida</taxon>
        <taxon>eudicotyledons</taxon>
        <taxon>Gunneridae</taxon>
        <taxon>Pentapetalae</taxon>
        <taxon>rosids</taxon>
        <taxon>malvids</taxon>
        <taxon>Malvales</taxon>
        <taxon>Malvaceae</taxon>
        <taxon>Helicteroideae</taxon>
        <taxon>Durio</taxon>
    </lineage>
</organism>
<dbReference type="NCBIfam" id="TIGR01494">
    <property type="entry name" value="ATPase_P-type"/>
    <property type="match status" value="2"/>
</dbReference>
<dbReference type="FunFam" id="2.70.150.10:FF:000004">
    <property type="entry name" value="Plasma membrane ATPase"/>
    <property type="match status" value="1"/>
</dbReference>
<dbReference type="PROSITE" id="PS00154">
    <property type="entry name" value="ATPASE_E1_E2"/>
    <property type="match status" value="1"/>
</dbReference>
<evidence type="ECO:0000256" key="7">
    <source>
        <dbReference type="ARBA" id="ARBA00022741"/>
    </source>
</evidence>
<dbReference type="Pfam" id="PF00702">
    <property type="entry name" value="Hydrolase"/>
    <property type="match status" value="1"/>
</dbReference>
<dbReference type="NCBIfam" id="TIGR01647">
    <property type="entry name" value="ATPase-IIIA_H"/>
    <property type="match status" value="1"/>
</dbReference>
<dbReference type="PRINTS" id="PR00119">
    <property type="entry name" value="CATATPASE"/>
</dbReference>
<dbReference type="GO" id="GO:0120029">
    <property type="term" value="P:proton export across plasma membrane"/>
    <property type="evidence" value="ECO:0007669"/>
    <property type="project" value="UniProtKB-UniRule"/>
</dbReference>
<dbReference type="SUPFAM" id="SSF56784">
    <property type="entry name" value="HAD-like"/>
    <property type="match status" value="1"/>
</dbReference>
<feature type="transmembrane region" description="Helical" evidence="16">
    <location>
        <begin position="758"/>
        <end position="777"/>
    </location>
</feature>
<comment type="catalytic activity">
    <reaction evidence="15 16">
        <text>ATP + H2O + H(+)(in) = ADP + phosphate + 2 H(+)(out)</text>
        <dbReference type="Rhea" id="RHEA:20852"/>
        <dbReference type="ChEBI" id="CHEBI:15377"/>
        <dbReference type="ChEBI" id="CHEBI:15378"/>
        <dbReference type="ChEBI" id="CHEBI:30616"/>
        <dbReference type="ChEBI" id="CHEBI:43474"/>
        <dbReference type="ChEBI" id="CHEBI:456216"/>
        <dbReference type="EC" id="7.1.2.1"/>
    </reaction>
</comment>
<dbReference type="InterPro" id="IPR023299">
    <property type="entry name" value="ATPase_P-typ_cyto_dom_N"/>
</dbReference>
<dbReference type="GeneID" id="111303441"/>
<dbReference type="GO" id="GO:0016887">
    <property type="term" value="F:ATP hydrolysis activity"/>
    <property type="evidence" value="ECO:0007669"/>
    <property type="project" value="InterPro"/>
</dbReference>
<dbReference type="InterPro" id="IPR023214">
    <property type="entry name" value="HAD_sf"/>
</dbReference>
<evidence type="ECO:0000313" key="18">
    <source>
        <dbReference type="Proteomes" id="UP000515121"/>
    </source>
</evidence>
<dbReference type="InterPro" id="IPR044492">
    <property type="entry name" value="P_typ_ATPase_HD_dom"/>
</dbReference>
<name>A0A6P5ZSC4_DURZI</name>
<feature type="transmembrane region" description="Helical" evidence="16">
    <location>
        <begin position="789"/>
        <end position="810"/>
    </location>
</feature>
<dbReference type="InterPro" id="IPR018303">
    <property type="entry name" value="ATPase_P-typ_P_site"/>
</dbReference>
<feature type="transmembrane region" description="Helical" evidence="16">
    <location>
        <begin position="244"/>
        <end position="270"/>
    </location>
</feature>
<evidence type="ECO:0000313" key="19">
    <source>
        <dbReference type="RefSeq" id="XP_022755437.1"/>
    </source>
</evidence>
<keyword evidence="7 16" id="KW-0547">Nucleotide-binding</keyword>
<dbReference type="Gene3D" id="3.40.50.1000">
    <property type="entry name" value="HAD superfamily/HAD-like"/>
    <property type="match status" value="1"/>
</dbReference>